<organism evidence="2 3">
    <name type="scientific">Candidatus Macondimonas diazotrophica</name>
    <dbReference type="NCBI Taxonomy" id="2305248"/>
    <lineage>
        <taxon>Bacteria</taxon>
        <taxon>Pseudomonadati</taxon>
        <taxon>Pseudomonadota</taxon>
        <taxon>Gammaproteobacteria</taxon>
        <taxon>Chromatiales</taxon>
        <taxon>Ectothiorhodospiraceae</taxon>
        <taxon>Candidatus Macondimonas</taxon>
    </lineage>
</organism>
<protein>
    <submittedName>
        <fullName evidence="2">Uncharacterized protein</fullName>
    </submittedName>
</protein>
<evidence type="ECO:0000313" key="2">
    <source>
        <dbReference type="EMBL" id="TFZ81663.1"/>
    </source>
</evidence>
<accession>A0A4Z0F8Q7</accession>
<dbReference type="AlphaFoldDB" id="A0A4Z0F8Q7"/>
<evidence type="ECO:0000313" key="3">
    <source>
        <dbReference type="Proteomes" id="UP000297890"/>
    </source>
</evidence>
<comment type="caution">
    <text evidence="2">The sequence shown here is derived from an EMBL/GenBank/DDBJ whole genome shotgun (WGS) entry which is preliminary data.</text>
</comment>
<dbReference type="Proteomes" id="UP000297890">
    <property type="component" value="Unassembled WGS sequence"/>
</dbReference>
<proteinExistence type="predicted"/>
<name>A0A4Z0F8Q7_9GAMM</name>
<gene>
    <name evidence="2" type="ORF">E4680_11375</name>
</gene>
<dbReference type="EMBL" id="SRIO01000017">
    <property type="protein sequence ID" value="TFZ81663.1"/>
    <property type="molecule type" value="Genomic_DNA"/>
</dbReference>
<evidence type="ECO:0000256" key="1">
    <source>
        <dbReference type="SAM" id="Coils"/>
    </source>
</evidence>
<reference evidence="2 3" key="1">
    <citation type="journal article" date="2019" name="ISME J.">
        <title>Candidatus Macondimonas diazotrophica, a novel gammaproteobacterial genus dominating crude-oil-contaminated coastal sediments.</title>
        <authorList>
            <person name="Karthikeyan S."/>
            <person name="Konstantinidis K."/>
        </authorList>
    </citation>
    <scope>NUCLEOTIDE SEQUENCE [LARGE SCALE GENOMIC DNA]</scope>
    <source>
        <strain evidence="2 3">KTK01</strain>
    </source>
</reference>
<keyword evidence="1" id="KW-0175">Coiled coil</keyword>
<keyword evidence="3" id="KW-1185">Reference proteome</keyword>
<dbReference type="RefSeq" id="WP_135282540.1">
    <property type="nucleotide sequence ID" value="NZ_SRIO01000017.1"/>
</dbReference>
<sequence>MATVTLSEIIETANKLSQNSRGLAEQAAAATQERSSAARQVADNTREAGKIVNDLEQKRSLAQLEAKKLAKNNAAAMGLDATASNEIITQVGSQMREDMLKYISASKQLEQIDANDNLLSNPLGWFNSLMNRQEVEAVAEQSLARMNNASTMMSRLYALSDSDFKTQLALAETADANDIALGAKAAALNAESNALKAEIDAAGYDIEGYRILTQLGTDEFNRRVGIYNMLQDQQRHSESMRMQGMQLDIMRRNFARAEAQDKAGDYLAATANVGARILGFGELPKELILDNYGKATPIGQRLALLELVGTKSMLSNSATIGESPMITREIIQSTGGNFPQSMDPAIVDTFAEADEELNRVISQASAISGLAGVTATANTYGLNADTIDNPELVAEAYNKIFNERLEKKYKGIPHKSLTFSELEKLPDFRSIATSPTYQKVIAPLAASADTPITIPRLAPIVAEAVASGEVSSEQASSDMAKLSKIAYANYASASGARMIGAKLPAGDFSKIVIETGETFSIWKALTAPVGSFGVYNPTKEAATFHQRGRVKDTINLDTTSPSDWSTYFQILKATKNKKEVAEKLSEELNK</sequence>
<feature type="coiled-coil region" evidence="1">
    <location>
        <begin position="13"/>
        <end position="72"/>
    </location>
</feature>